<evidence type="ECO:0000256" key="1">
    <source>
        <dbReference type="SAM" id="Phobius"/>
    </source>
</evidence>
<keyword evidence="1" id="KW-0472">Membrane</keyword>
<organism evidence="2 3">
    <name type="scientific">Lithospermum erythrorhizon</name>
    <name type="common">Purple gromwell</name>
    <name type="synonym">Lithospermum officinale var. erythrorhizon</name>
    <dbReference type="NCBI Taxonomy" id="34254"/>
    <lineage>
        <taxon>Eukaryota</taxon>
        <taxon>Viridiplantae</taxon>
        <taxon>Streptophyta</taxon>
        <taxon>Embryophyta</taxon>
        <taxon>Tracheophyta</taxon>
        <taxon>Spermatophyta</taxon>
        <taxon>Magnoliopsida</taxon>
        <taxon>eudicotyledons</taxon>
        <taxon>Gunneridae</taxon>
        <taxon>Pentapetalae</taxon>
        <taxon>asterids</taxon>
        <taxon>lamiids</taxon>
        <taxon>Boraginales</taxon>
        <taxon>Boraginaceae</taxon>
        <taxon>Boraginoideae</taxon>
        <taxon>Lithospermeae</taxon>
        <taxon>Lithospermum</taxon>
    </lineage>
</organism>
<comment type="caution">
    <text evidence="2">The sequence shown here is derived from an EMBL/GenBank/DDBJ whole genome shotgun (WGS) entry which is preliminary data.</text>
</comment>
<feature type="transmembrane region" description="Helical" evidence="1">
    <location>
        <begin position="40"/>
        <end position="56"/>
    </location>
</feature>
<dbReference type="AlphaFoldDB" id="A0AAV3PV49"/>
<keyword evidence="1" id="KW-1133">Transmembrane helix</keyword>
<protein>
    <submittedName>
        <fullName evidence="2">Uncharacterized protein</fullName>
    </submittedName>
</protein>
<dbReference type="EMBL" id="BAABME010002560">
    <property type="protein sequence ID" value="GAA0155168.1"/>
    <property type="molecule type" value="Genomic_DNA"/>
</dbReference>
<dbReference type="Proteomes" id="UP001454036">
    <property type="component" value="Unassembled WGS sequence"/>
</dbReference>
<gene>
    <name evidence="2" type="ORF">LIER_12953</name>
</gene>
<keyword evidence="1" id="KW-0812">Transmembrane</keyword>
<evidence type="ECO:0000313" key="3">
    <source>
        <dbReference type="Proteomes" id="UP001454036"/>
    </source>
</evidence>
<proteinExistence type="predicted"/>
<name>A0AAV3PV49_LITER</name>
<sequence>MPPAVGNFILRCKGETIALNAVSIGLPINLLYEGSSMSTTVNWALIVVVLLPVLTIKSSVAMPKGYTTWTVNPSSGVPMGCI</sequence>
<reference evidence="2 3" key="1">
    <citation type="submission" date="2024-01" db="EMBL/GenBank/DDBJ databases">
        <title>The complete chloroplast genome sequence of Lithospermum erythrorhizon: insights into the phylogenetic relationship among Boraginaceae species and the maternal lineages of purple gromwells.</title>
        <authorList>
            <person name="Okada T."/>
            <person name="Watanabe K."/>
        </authorList>
    </citation>
    <scope>NUCLEOTIDE SEQUENCE [LARGE SCALE GENOMIC DNA]</scope>
</reference>
<keyword evidence="3" id="KW-1185">Reference proteome</keyword>
<evidence type="ECO:0000313" key="2">
    <source>
        <dbReference type="EMBL" id="GAA0155168.1"/>
    </source>
</evidence>
<accession>A0AAV3PV49</accession>